<dbReference type="FunFam" id="3.30.1390.20:FF:000004">
    <property type="entry name" value="60S ribosomal protein L7"/>
    <property type="match status" value="1"/>
</dbReference>
<dbReference type="Gene3D" id="1.10.418.10">
    <property type="entry name" value="Calponin-like domain"/>
    <property type="match status" value="1"/>
</dbReference>
<dbReference type="PANTHER" id="PTHR11524">
    <property type="entry name" value="60S RIBOSOMAL PROTEIN L7"/>
    <property type="match status" value="1"/>
</dbReference>
<dbReference type="SUPFAM" id="SSF47576">
    <property type="entry name" value="Calponin-homology domain, CH-domain"/>
    <property type="match status" value="1"/>
</dbReference>
<dbReference type="InterPro" id="IPR018038">
    <property type="entry name" value="Ribosomal_uL30_CS"/>
</dbReference>
<dbReference type="AlphaFoldDB" id="A0A5J4UQY0"/>
<dbReference type="SUPFAM" id="SSF55129">
    <property type="entry name" value="Ribosomal protein L30p/L7e"/>
    <property type="match status" value="1"/>
</dbReference>
<dbReference type="InterPro" id="IPR036919">
    <property type="entry name" value="Ribo_uL30_ferredoxin-like_sf"/>
</dbReference>
<evidence type="ECO:0000256" key="1">
    <source>
        <dbReference type="ARBA" id="ARBA00007594"/>
    </source>
</evidence>
<dbReference type="Proteomes" id="UP000324800">
    <property type="component" value="Unassembled WGS sequence"/>
</dbReference>
<evidence type="ECO:0000256" key="2">
    <source>
        <dbReference type="ARBA" id="ARBA00022980"/>
    </source>
</evidence>
<dbReference type="Pfam" id="PF00327">
    <property type="entry name" value="Ribosomal_L30"/>
    <property type="match status" value="1"/>
</dbReference>
<evidence type="ECO:0000313" key="6">
    <source>
        <dbReference type="Proteomes" id="UP000324800"/>
    </source>
</evidence>
<dbReference type="CDD" id="cd01657">
    <property type="entry name" value="Ribosomal_L7_archeal_euk"/>
    <property type="match status" value="1"/>
</dbReference>
<dbReference type="PROSITE" id="PS50021">
    <property type="entry name" value="CH"/>
    <property type="match status" value="1"/>
</dbReference>
<dbReference type="Gene3D" id="3.30.1390.20">
    <property type="entry name" value="Ribosomal protein L30, ferredoxin-like fold domain"/>
    <property type="match status" value="1"/>
</dbReference>
<feature type="domain" description="Calponin-homology (CH)" evidence="4">
    <location>
        <begin position="1"/>
        <end position="85"/>
    </location>
</feature>
<dbReference type="InterPro" id="IPR005998">
    <property type="entry name" value="Ribosomal_uL30_euk"/>
</dbReference>
<dbReference type="GO" id="GO:0022625">
    <property type="term" value="C:cytosolic large ribosomal subunit"/>
    <property type="evidence" value="ECO:0007669"/>
    <property type="project" value="TreeGrafter"/>
</dbReference>
<dbReference type="PROSITE" id="PS00634">
    <property type="entry name" value="RIBOSOMAL_L30"/>
    <property type="match status" value="1"/>
</dbReference>
<dbReference type="Pfam" id="PF00307">
    <property type="entry name" value="CH"/>
    <property type="match status" value="1"/>
</dbReference>
<feature type="non-terminal residue" evidence="5">
    <location>
        <position position="1"/>
    </location>
</feature>
<dbReference type="InterPro" id="IPR039699">
    <property type="entry name" value="Ribosomal_uL30"/>
</dbReference>
<evidence type="ECO:0000313" key="5">
    <source>
        <dbReference type="EMBL" id="KAA6372431.1"/>
    </source>
</evidence>
<reference evidence="5 6" key="1">
    <citation type="submission" date="2019-03" db="EMBL/GenBank/DDBJ databases">
        <title>Single cell metagenomics reveals metabolic interactions within the superorganism composed of flagellate Streblomastix strix and complex community of Bacteroidetes bacteria on its surface.</title>
        <authorList>
            <person name="Treitli S.C."/>
            <person name="Kolisko M."/>
            <person name="Husnik F."/>
            <person name="Keeling P."/>
            <person name="Hampl V."/>
        </authorList>
    </citation>
    <scope>NUCLEOTIDE SEQUENCE [LARGE SCALE GENOMIC DNA]</scope>
    <source>
        <strain evidence="5">ST1C</strain>
    </source>
</reference>
<name>A0A5J4UQY0_9EUKA</name>
<evidence type="ECO:0000256" key="3">
    <source>
        <dbReference type="ARBA" id="ARBA00023274"/>
    </source>
</evidence>
<keyword evidence="2 5" id="KW-0689">Ribosomal protein</keyword>
<dbReference type="CDD" id="cd00014">
    <property type="entry name" value="CH_SF"/>
    <property type="match status" value="1"/>
</dbReference>
<dbReference type="EMBL" id="SNRW01013606">
    <property type="protein sequence ID" value="KAA6372431.1"/>
    <property type="molecule type" value="Genomic_DNA"/>
</dbReference>
<evidence type="ECO:0000259" key="4">
    <source>
        <dbReference type="PROSITE" id="PS50021"/>
    </source>
</evidence>
<dbReference type="InterPro" id="IPR035808">
    <property type="entry name" value="Ribosomal_uL30_euk_arc"/>
</dbReference>
<comment type="similarity">
    <text evidence="1">Belongs to the universal ribosomal protein uL30 family.</text>
</comment>
<dbReference type="InterPro" id="IPR001715">
    <property type="entry name" value="CH_dom"/>
</dbReference>
<accession>A0A5J4UQY0</accession>
<proteinExistence type="inferred from homology"/>
<dbReference type="GO" id="GO:0003723">
    <property type="term" value="F:RNA binding"/>
    <property type="evidence" value="ECO:0007669"/>
    <property type="project" value="InterPro"/>
</dbReference>
<keyword evidence="3" id="KW-0687">Ribonucleoprotein</keyword>
<gene>
    <name evidence="5" type="ORF">EZS28_032043</name>
</gene>
<dbReference type="NCBIfam" id="TIGR01310">
    <property type="entry name" value="uL30_euk"/>
    <property type="match status" value="1"/>
</dbReference>
<dbReference type="GO" id="GO:0003735">
    <property type="term" value="F:structural constituent of ribosome"/>
    <property type="evidence" value="ECO:0007669"/>
    <property type="project" value="TreeGrafter"/>
</dbReference>
<dbReference type="OrthoDB" id="28644at2759"/>
<comment type="caution">
    <text evidence="5">The sequence shown here is derived from an EMBL/GenBank/DDBJ whole genome shotgun (WGS) entry which is preliminary data.</text>
</comment>
<dbReference type="InterPro" id="IPR036872">
    <property type="entry name" value="CH_dom_sf"/>
</dbReference>
<sequence length="328" mass="36886">VDVPEGLRDGVAIIEALNHLKPGSIEKYEKTPKNIFSKATNIKLINEALIKLAIDPQDLPNPNDVSSGKSDRILVGLIARITGQSSSKTLEVAPEAVVKEKQIKFETIQKTRKERSAKKIERGRQAVKATIRAARYEREYRVLRTQPKILQKEAAKHGSFYVPPEPKVAFVLRLRGINGVPPTQKKILQLFRLRQIQNGVFVKINKATLNMLKKIEPYVAIGYPSVGIIKKLLLKRGYGKQHKQRVPLTSNAIISAGLGQYNVHTLDDLVHEIATVGKNFTKCNRFLWPFKMNSPRGGYGRSKLRHFAEGGHAGNRMHLINSFIKRLL</sequence>
<organism evidence="5 6">
    <name type="scientific">Streblomastix strix</name>
    <dbReference type="NCBI Taxonomy" id="222440"/>
    <lineage>
        <taxon>Eukaryota</taxon>
        <taxon>Metamonada</taxon>
        <taxon>Preaxostyla</taxon>
        <taxon>Oxymonadida</taxon>
        <taxon>Streblomastigidae</taxon>
        <taxon>Streblomastix</taxon>
    </lineage>
</organism>
<dbReference type="GO" id="GO:0000463">
    <property type="term" value="P:maturation of LSU-rRNA from tricistronic rRNA transcript (SSU-rRNA, 5.8S rRNA, LSU-rRNA)"/>
    <property type="evidence" value="ECO:0007669"/>
    <property type="project" value="TreeGrafter"/>
</dbReference>
<dbReference type="PANTHER" id="PTHR11524:SF16">
    <property type="entry name" value="LARGE RIBOSOMAL SUBUNIT PROTEIN UL30"/>
    <property type="match status" value="1"/>
</dbReference>
<protein>
    <submittedName>
        <fullName evidence="5">Putative 60S ribosomal protein L7</fullName>
    </submittedName>
</protein>
<dbReference type="InterPro" id="IPR016082">
    <property type="entry name" value="Ribosomal_uL30_ferredoxin-like"/>
</dbReference>